<sequence>MVYKNENTQPIARIVEQLGTRLEAYRISRGIKQADLAARAGISRSTLMRLEAGSSGTIDSLVRVLQALDLTDRILDLVPDAALSPLDPMSETGQRRMRVRDRKSDQPAWSWGDEPGQ</sequence>
<keyword evidence="4" id="KW-1185">Reference proteome</keyword>
<proteinExistence type="predicted"/>
<evidence type="ECO:0000259" key="2">
    <source>
        <dbReference type="PROSITE" id="PS50943"/>
    </source>
</evidence>
<dbReference type="CDD" id="cd00093">
    <property type="entry name" value="HTH_XRE"/>
    <property type="match status" value="1"/>
</dbReference>
<dbReference type="InterPro" id="IPR010982">
    <property type="entry name" value="Lambda_DNA-bd_dom_sf"/>
</dbReference>
<feature type="region of interest" description="Disordered" evidence="1">
    <location>
        <begin position="83"/>
        <end position="117"/>
    </location>
</feature>
<dbReference type="AlphaFoldDB" id="A0A1G9URD4"/>
<dbReference type="STRING" id="144026.SAMN04488568_11626"/>
<feature type="domain" description="HTH cro/C1-type" evidence="2">
    <location>
        <begin position="22"/>
        <end position="75"/>
    </location>
</feature>
<protein>
    <submittedName>
        <fullName evidence="3">Transcriptional regulator, contains XRE-family HTH domain</fullName>
    </submittedName>
</protein>
<dbReference type="SMART" id="SM00530">
    <property type="entry name" value="HTH_XRE"/>
    <property type="match status" value="1"/>
</dbReference>
<gene>
    <name evidence="3" type="ORF">SAMN04488568_11626</name>
</gene>
<dbReference type="Pfam" id="PF13560">
    <property type="entry name" value="HTH_31"/>
    <property type="match status" value="1"/>
</dbReference>
<dbReference type="OrthoDB" id="3034420at2"/>
<dbReference type="Gene3D" id="1.10.260.40">
    <property type="entry name" value="lambda repressor-like DNA-binding domains"/>
    <property type="match status" value="1"/>
</dbReference>
<name>A0A1G9URD4_9PROT</name>
<dbReference type="GO" id="GO:0003677">
    <property type="term" value="F:DNA binding"/>
    <property type="evidence" value="ECO:0007669"/>
    <property type="project" value="InterPro"/>
</dbReference>
<evidence type="ECO:0000256" key="1">
    <source>
        <dbReference type="SAM" id="MobiDB-lite"/>
    </source>
</evidence>
<dbReference type="PROSITE" id="PS50943">
    <property type="entry name" value="HTH_CROC1"/>
    <property type="match status" value="1"/>
</dbReference>
<dbReference type="RefSeq" id="WP_091771006.1">
    <property type="nucleotide sequence ID" value="NZ_FNHG01000016.1"/>
</dbReference>
<reference evidence="3 4" key="1">
    <citation type="submission" date="2016-10" db="EMBL/GenBank/DDBJ databases">
        <authorList>
            <person name="de Groot N.N."/>
        </authorList>
    </citation>
    <scope>NUCLEOTIDE SEQUENCE [LARGE SCALE GENOMIC DNA]</scope>
    <source>
        <strain evidence="3 4">DSM 16077</strain>
    </source>
</reference>
<dbReference type="SUPFAM" id="SSF47413">
    <property type="entry name" value="lambda repressor-like DNA-binding domains"/>
    <property type="match status" value="1"/>
</dbReference>
<accession>A0A1G9URD4</accession>
<dbReference type="InterPro" id="IPR001387">
    <property type="entry name" value="Cro/C1-type_HTH"/>
</dbReference>
<dbReference type="Proteomes" id="UP000199759">
    <property type="component" value="Unassembled WGS sequence"/>
</dbReference>
<organism evidence="3 4">
    <name type="scientific">Maricaulis salignorans</name>
    <dbReference type="NCBI Taxonomy" id="144026"/>
    <lineage>
        <taxon>Bacteria</taxon>
        <taxon>Pseudomonadati</taxon>
        <taxon>Pseudomonadota</taxon>
        <taxon>Alphaproteobacteria</taxon>
        <taxon>Maricaulales</taxon>
        <taxon>Maricaulaceae</taxon>
        <taxon>Maricaulis</taxon>
    </lineage>
</organism>
<evidence type="ECO:0000313" key="3">
    <source>
        <dbReference type="EMBL" id="SDM62403.1"/>
    </source>
</evidence>
<dbReference type="EMBL" id="FNHG01000016">
    <property type="protein sequence ID" value="SDM62403.1"/>
    <property type="molecule type" value="Genomic_DNA"/>
</dbReference>
<evidence type="ECO:0000313" key="4">
    <source>
        <dbReference type="Proteomes" id="UP000199759"/>
    </source>
</evidence>